<evidence type="ECO:0000313" key="3">
    <source>
        <dbReference type="Proteomes" id="UP000245590"/>
    </source>
</evidence>
<dbReference type="OrthoDB" id="9780943at2"/>
<dbReference type="Pfam" id="PF03401">
    <property type="entry name" value="TctC"/>
    <property type="match status" value="1"/>
</dbReference>
<comment type="similarity">
    <text evidence="1">Belongs to the UPF0065 (bug) family.</text>
</comment>
<dbReference type="EMBL" id="QFKX01000007">
    <property type="protein sequence ID" value="PWH05075.1"/>
    <property type="molecule type" value="Genomic_DNA"/>
</dbReference>
<dbReference type="PROSITE" id="PS51318">
    <property type="entry name" value="TAT"/>
    <property type="match status" value="1"/>
</dbReference>
<dbReference type="CDD" id="cd07012">
    <property type="entry name" value="PBP2_Bug_TTT"/>
    <property type="match status" value="1"/>
</dbReference>
<sequence>MSHTPPRRTALKALGGVIAAGAVGTAAYGSISSASAGGDLRSSLTLIAPAAAGGGWDTAARSMQQAQRAGGIVNNTQVVNIPGAGGTIALSSLAAQRGRAERLLVGGTGLLAATIQYDSATTLQDVTNLGVVVEENDVIVVPGDSELETLDDLVDAWKKDVGGVPWTGGGSFDQLVVTQLAVAAGVRGSDVNYIASDGGGEATQALLNGTAKAASSGYPDSVDMIESGRLKALALVAEEPIPGIDLPTTVDLGYDVTLTNWRSLHAPAGISDEEIADLLAIIEETVATPDWKESIEHYHWAENVVDRDGIEDFLGQQAETIRALYEELGV</sequence>
<dbReference type="Proteomes" id="UP000245590">
    <property type="component" value="Unassembled WGS sequence"/>
</dbReference>
<comment type="caution">
    <text evidence="2">The sequence shown here is derived from an EMBL/GenBank/DDBJ whole genome shotgun (WGS) entry which is preliminary data.</text>
</comment>
<organism evidence="2 3">
    <name type="scientific">Brachybacterium endophyticum</name>
    <dbReference type="NCBI Taxonomy" id="2182385"/>
    <lineage>
        <taxon>Bacteria</taxon>
        <taxon>Bacillati</taxon>
        <taxon>Actinomycetota</taxon>
        <taxon>Actinomycetes</taxon>
        <taxon>Micrococcales</taxon>
        <taxon>Dermabacteraceae</taxon>
        <taxon>Brachybacterium</taxon>
    </lineage>
</organism>
<gene>
    <name evidence="2" type="ORF">DEO23_14865</name>
</gene>
<evidence type="ECO:0000313" key="2">
    <source>
        <dbReference type="EMBL" id="PWH05075.1"/>
    </source>
</evidence>
<reference evidence="2 3" key="1">
    <citation type="submission" date="2018-05" db="EMBL/GenBank/DDBJ databases">
        <title>Brachybacterium sp. M1HQ-2T, whole genome shotgun sequence.</title>
        <authorList>
            <person name="Tuo L."/>
        </authorList>
    </citation>
    <scope>NUCLEOTIDE SEQUENCE [LARGE SCALE GENOMIC DNA]</scope>
    <source>
        <strain evidence="2 3">M1HQ-2</strain>
    </source>
</reference>
<proteinExistence type="inferred from homology"/>
<protein>
    <submittedName>
        <fullName evidence="2">Tricarboxylic transporter</fullName>
    </submittedName>
</protein>
<dbReference type="RefSeq" id="WP_109276815.1">
    <property type="nucleotide sequence ID" value="NZ_QFKX01000007.1"/>
</dbReference>
<dbReference type="Gene3D" id="3.40.190.150">
    <property type="entry name" value="Bordetella uptake gene, domain 1"/>
    <property type="match status" value="1"/>
</dbReference>
<dbReference type="Gene3D" id="3.40.190.10">
    <property type="entry name" value="Periplasmic binding protein-like II"/>
    <property type="match status" value="1"/>
</dbReference>
<dbReference type="InterPro" id="IPR005064">
    <property type="entry name" value="BUG"/>
</dbReference>
<keyword evidence="3" id="KW-1185">Reference proteome</keyword>
<evidence type="ECO:0000256" key="1">
    <source>
        <dbReference type="ARBA" id="ARBA00006987"/>
    </source>
</evidence>
<accession>A0A2U2RH26</accession>
<dbReference type="AlphaFoldDB" id="A0A2U2RH26"/>
<dbReference type="PIRSF" id="PIRSF017082">
    <property type="entry name" value="YflP"/>
    <property type="match status" value="1"/>
</dbReference>
<dbReference type="InterPro" id="IPR042100">
    <property type="entry name" value="Bug_dom1"/>
</dbReference>
<name>A0A2U2RH26_9MICO</name>
<dbReference type="PANTHER" id="PTHR42928:SF3">
    <property type="entry name" value="UPF0065 PROTEIN YFLP"/>
    <property type="match status" value="1"/>
</dbReference>
<dbReference type="InterPro" id="IPR006311">
    <property type="entry name" value="TAT_signal"/>
</dbReference>
<dbReference type="SUPFAM" id="SSF53850">
    <property type="entry name" value="Periplasmic binding protein-like II"/>
    <property type="match status" value="1"/>
</dbReference>
<dbReference type="PANTHER" id="PTHR42928">
    <property type="entry name" value="TRICARBOXYLATE-BINDING PROTEIN"/>
    <property type="match status" value="1"/>
</dbReference>